<dbReference type="InterPro" id="IPR005674">
    <property type="entry name" value="CocE/Ser_esterase"/>
</dbReference>
<dbReference type="InterPro" id="IPR029058">
    <property type="entry name" value="AB_hydrolase_fold"/>
</dbReference>
<feature type="domain" description="Xaa-Pro dipeptidyl-peptidase C-terminal" evidence="1">
    <location>
        <begin position="2"/>
        <end position="255"/>
    </location>
</feature>
<dbReference type="InterPro" id="IPR008979">
    <property type="entry name" value="Galactose-bd-like_sf"/>
</dbReference>
<dbReference type="GO" id="GO:0008239">
    <property type="term" value="F:dipeptidyl-peptidase activity"/>
    <property type="evidence" value="ECO:0007669"/>
    <property type="project" value="InterPro"/>
</dbReference>
<sequence length="268" mass="29989">GWFDRGLKGEDNDILKQTPRVQYYTMGSNEWQSSDTWPPEKASIATYYLESRGRANSVMGDGVLSIKAPGSDDNPDTFVYDPAYPVPSYGGNVCCTGNAIKGGAFDQRQMETRDDILVYSTNVLKTGLEVSGTIEITLYVSSDVKDTDFTVKLLDVYPDGRAYNLDETIQRARYRKGYKKEVFMKPRKVYKISVGPMSTSNYFSAGHRIRIEVSSSNFPRFTRNLNTGGNNYDETGSIVAHNTVHHSANYPSQIRLPIVERSPRVGSE</sequence>
<protein>
    <recommendedName>
        <fullName evidence="1">Xaa-Pro dipeptidyl-peptidase C-terminal domain-containing protein</fullName>
    </recommendedName>
</protein>
<dbReference type="AlphaFoldDB" id="A0A382CNU4"/>
<dbReference type="Gene3D" id="2.60.120.260">
    <property type="entry name" value="Galactose-binding domain-like"/>
    <property type="match status" value="1"/>
</dbReference>
<dbReference type="InterPro" id="IPR013736">
    <property type="entry name" value="Xaa-Pro_dipept_C"/>
</dbReference>
<reference evidence="2" key="1">
    <citation type="submission" date="2018-05" db="EMBL/GenBank/DDBJ databases">
        <authorList>
            <person name="Lanie J.A."/>
            <person name="Ng W.-L."/>
            <person name="Kazmierczak K.M."/>
            <person name="Andrzejewski T.M."/>
            <person name="Davidsen T.M."/>
            <person name="Wayne K.J."/>
            <person name="Tettelin H."/>
            <person name="Glass J.I."/>
            <person name="Rusch D."/>
            <person name="Podicherti R."/>
            <person name="Tsui H.-C.T."/>
            <person name="Winkler M.E."/>
        </authorList>
    </citation>
    <scope>NUCLEOTIDE SEQUENCE</scope>
</reference>
<accession>A0A382CNU4</accession>
<dbReference type="SMART" id="SM00939">
    <property type="entry name" value="PepX_C"/>
    <property type="match status" value="1"/>
</dbReference>
<proteinExistence type="predicted"/>
<organism evidence="2">
    <name type="scientific">marine metagenome</name>
    <dbReference type="NCBI Taxonomy" id="408172"/>
    <lineage>
        <taxon>unclassified sequences</taxon>
        <taxon>metagenomes</taxon>
        <taxon>ecological metagenomes</taxon>
    </lineage>
</organism>
<evidence type="ECO:0000313" key="2">
    <source>
        <dbReference type="EMBL" id="SVB27529.1"/>
    </source>
</evidence>
<dbReference type="NCBIfam" id="TIGR00976">
    <property type="entry name" value="CocE_NonD"/>
    <property type="match status" value="1"/>
</dbReference>
<name>A0A382CNU4_9ZZZZ</name>
<feature type="non-terminal residue" evidence="2">
    <location>
        <position position="1"/>
    </location>
</feature>
<dbReference type="EMBL" id="UINC01035316">
    <property type="protein sequence ID" value="SVB27529.1"/>
    <property type="molecule type" value="Genomic_DNA"/>
</dbReference>
<evidence type="ECO:0000259" key="1">
    <source>
        <dbReference type="SMART" id="SM00939"/>
    </source>
</evidence>
<dbReference type="Gene3D" id="3.40.50.1820">
    <property type="entry name" value="alpha/beta hydrolase"/>
    <property type="match status" value="1"/>
</dbReference>
<dbReference type="SUPFAM" id="SSF49785">
    <property type="entry name" value="Galactose-binding domain-like"/>
    <property type="match status" value="1"/>
</dbReference>
<dbReference type="Pfam" id="PF08530">
    <property type="entry name" value="PepX_C"/>
    <property type="match status" value="1"/>
</dbReference>
<gene>
    <name evidence="2" type="ORF">METZ01_LOCUS180383</name>
</gene>